<accession>A0A0A8Y6Y6</accession>
<dbReference type="AlphaFoldDB" id="A0A0A8Y6Y6"/>
<evidence type="ECO:0000313" key="1">
    <source>
        <dbReference type="EMBL" id="JAD20883.1"/>
    </source>
</evidence>
<sequence>MHPSIFSSPAYLRWVHCRLGSCLHSCIVVFNVRIDSVSSRLMHVLMCICWC</sequence>
<proteinExistence type="predicted"/>
<protein>
    <submittedName>
        <fullName evidence="1">Uncharacterized protein</fullName>
    </submittedName>
</protein>
<reference evidence="1" key="2">
    <citation type="journal article" date="2015" name="Data Brief">
        <title>Shoot transcriptome of the giant reed, Arundo donax.</title>
        <authorList>
            <person name="Barrero R.A."/>
            <person name="Guerrero F.D."/>
            <person name="Moolhuijzen P."/>
            <person name="Goolsby J.A."/>
            <person name="Tidwell J."/>
            <person name="Bellgard S.E."/>
            <person name="Bellgard M.I."/>
        </authorList>
    </citation>
    <scope>NUCLEOTIDE SEQUENCE</scope>
    <source>
        <tissue evidence="1">Shoot tissue taken approximately 20 cm above the soil surface</tissue>
    </source>
</reference>
<name>A0A0A8Y6Y6_ARUDO</name>
<dbReference type="EMBL" id="GBRH01277012">
    <property type="protein sequence ID" value="JAD20883.1"/>
    <property type="molecule type" value="Transcribed_RNA"/>
</dbReference>
<reference evidence="1" key="1">
    <citation type="submission" date="2014-09" db="EMBL/GenBank/DDBJ databases">
        <authorList>
            <person name="Magalhaes I.L.F."/>
            <person name="Oliveira U."/>
            <person name="Santos F.R."/>
            <person name="Vidigal T.H.D.A."/>
            <person name="Brescovit A.D."/>
            <person name="Santos A.J."/>
        </authorList>
    </citation>
    <scope>NUCLEOTIDE SEQUENCE</scope>
    <source>
        <tissue evidence="1">Shoot tissue taken approximately 20 cm above the soil surface</tissue>
    </source>
</reference>
<organism evidence="1">
    <name type="scientific">Arundo donax</name>
    <name type="common">Giant reed</name>
    <name type="synonym">Donax arundinaceus</name>
    <dbReference type="NCBI Taxonomy" id="35708"/>
    <lineage>
        <taxon>Eukaryota</taxon>
        <taxon>Viridiplantae</taxon>
        <taxon>Streptophyta</taxon>
        <taxon>Embryophyta</taxon>
        <taxon>Tracheophyta</taxon>
        <taxon>Spermatophyta</taxon>
        <taxon>Magnoliopsida</taxon>
        <taxon>Liliopsida</taxon>
        <taxon>Poales</taxon>
        <taxon>Poaceae</taxon>
        <taxon>PACMAD clade</taxon>
        <taxon>Arundinoideae</taxon>
        <taxon>Arundineae</taxon>
        <taxon>Arundo</taxon>
    </lineage>
</organism>